<keyword evidence="3 7" id="KW-0812">Transmembrane</keyword>
<keyword evidence="10" id="KW-1185">Reference proteome</keyword>
<comment type="catalytic activity">
    <reaction evidence="7">
        <text>L-cysteinyl-[protein] + hexadecanoyl-CoA = S-hexadecanoyl-L-cysteinyl-[protein] + CoA</text>
        <dbReference type="Rhea" id="RHEA:36683"/>
        <dbReference type="Rhea" id="RHEA-COMP:10131"/>
        <dbReference type="Rhea" id="RHEA-COMP:11032"/>
        <dbReference type="ChEBI" id="CHEBI:29950"/>
        <dbReference type="ChEBI" id="CHEBI:57287"/>
        <dbReference type="ChEBI" id="CHEBI:57379"/>
        <dbReference type="ChEBI" id="CHEBI:74151"/>
        <dbReference type="EC" id="2.3.1.225"/>
    </reaction>
</comment>
<dbReference type="OrthoDB" id="331948at2759"/>
<feature type="transmembrane region" description="Helical" evidence="7">
    <location>
        <begin position="54"/>
        <end position="77"/>
    </location>
</feature>
<evidence type="ECO:0000256" key="1">
    <source>
        <dbReference type="ARBA" id="ARBA00004141"/>
    </source>
</evidence>
<dbReference type="EMBL" id="CABPRJ010001431">
    <property type="protein sequence ID" value="VVC36245.1"/>
    <property type="molecule type" value="Genomic_DNA"/>
</dbReference>
<keyword evidence="2 7" id="KW-0808">Transferase</keyword>
<dbReference type="GO" id="GO:0019706">
    <property type="term" value="F:protein-cysteine S-palmitoyltransferase activity"/>
    <property type="evidence" value="ECO:0007669"/>
    <property type="project" value="UniProtKB-EC"/>
</dbReference>
<dbReference type="Pfam" id="PF01529">
    <property type="entry name" value="DHHC"/>
    <property type="match status" value="1"/>
</dbReference>
<proteinExistence type="inferred from homology"/>
<feature type="transmembrane region" description="Helical" evidence="7">
    <location>
        <begin position="247"/>
        <end position="270"/>
    </location>
</feature>
<evidence type="ECO:0000259" key="8">
    <source>
        <dbReference type="Pfam" id="PF01529"/>
    </source>
</evidence>
<protein>
    <recommendedName>
        <fullName evidence="7">Palmitoyltransferase</fullName>
        <ecNumber evidence="7">2.3.1.225</ecNumber>
    </recommendedName>
</protein>
<dbReference type="GO" id="GO:0016020">
    <property type="term" value="C:membrane"/>
    <property type="evidence" value="ECO:0007669"/>
    <property type="project" value="UniProtKB-SubCell"/>
</dbReference>
<evidence type="ECO:0000313" key="9">
    <source>
        <dbReference type="EMBL" id="VVC36245.1"/>
    </source>
</evidence>
<dbReference type="AlphaFoldDB" id="A0A5E4MVC8"/>
<reference evidence="9 10" key="1">
    <citation type="submission" date="2019-08" db="EMBL/GenBank/DDBJ databases">
        <authorList>
            <person name="Alioto T."/>
            <person name="Alioto T."/>
            <person name="Gomez Garrido J."/>
        </authorList>
    </citation>
    <scope>NUCLEOTIDE SEQUENCE [LARGE SCALE GENOMIC DNA]</scope>
</reference>
<dbReference type="Proteomes" id="UP000325440">
    <property type="component" value="Unassembled WGS sequence"/>
</dbReference>
<comment type="domain">
    <text evidence="7">The DHHC domain is required for palmitoyltransferase activity.</text>
</comment>
<dbReference type="PANTHER" id="PTHR12246">
    <property type="entry name" value="PALMITOYLTRANSFERASE ZDHHC16"/>
    <property type="match status" value="1"/>
</dbReference>
<feature type="domain" description="Palmitoyltransferase DHHC" evidence="8">
    <location>
        <begin position="128"/>
        <end position="284"/>
    </location>
</feature>
<evidence type="ECO:0000256" key="4">
    <source>
        <dbReference type="ARBA" id="ARBA00022989"/>
    </source>
</evidence>
<evidence type="ECO:0000256" key="6">
    <source>
        <dbReference type="ARBA" id="ARBA00023315"/>
    </source>
</evidence>
<accession>A0A5E4MVC8</accession>
<dbReference type="InterPro" id="IPR039859">
    <property type="entry name" value="PFA4/ZDH16/20/ERF2-like"/>
</dbReference>
<organism evidence="9 10">
    <name type="scientific">Cinara cedri</name>
    <dbReference type="NCBI Taxonomy" id="506608"/>
    <lineage>
        <taxon>Eukaryota</taxon>
        <taxon>Metazoa</taxon>
        <taxon>Ecdysozoa</taxon>
        <taxon>Arthropoda</taxon>
        <taxon>Hexapoda</taxon>
        <taxon>Insecta</taxon>
        <taxon>Pterygota</taxon>
        <taxon>Neoptera</taxon>
        <taxon>Paraneoptera</taxon>
        <taxon>Hemiptera</taxon>
        <taxon>Sternorrhyncha</taxon>
        <taxon>Aphidomorpha</taxon>
        <taxon>Aphidoidea</taxon>
        <taxon>Aphididae</taxon>
        <taxon>Lachninae</taxon>
        <taxon>Cinara</taxon>
    </lineage>
</organism>
<gene>
    <name evidence="9" type="ORF">CINCED_3A005520</name>
</gene>
<evidence type="ECO:0000256" key="7">
    <source>
        <dbReference type="RuleBase" id="RU079119"/>
    </source>
</evidence>
<feature type="transmembrane region" description="Helical" evidence="7">
    <location>
        <begin position="175"/>
        <end position="198"/>
    </location>
</feature>
<feature type="transmembrane region" description="Helical" evidence="7">
    <location>
        <begin position="89"/>
        <end position="110"/>
    </location>
</feature>
<evidence type="ECO:0000256" key="2">
    <source>
        <dbReference type="ARBA" id="ARBA00022679"/>
    </source>
</evidence>
<keyword evidence="6 7" id="KW-0012">Acyltransferase</keyword>
<dbReference type="InterPro" id="IPR001594">
    <property type="entry name" value="Palmitoyltrfase_DHHC"/>
</dbReference>
<keyword evidence="5 7" id="KW-0472">Membrane</keyword>
<dbReference type="PROSITE" id="PS50216">
    <property type="entry name" value="DHHC"/>
    <property type="match status" value="1"/>
</dbReference>
<comment type="subcellular location">
    <subcellularLocation>
        <location evidence="1">Membrane</location>
        <topology evidence="1">Multi-pass membrane protein</topology>
    </subcellularLocation>
</comment>
<dbReference type="EC" id="2.3.1.225" evidence="7"/>
<evidence type="ECO:0000256" key="3">
    <source>
        <dbReference type="ARBA" id="ARBA00022692"/>
    </source>
</evidence>
<evidence type="ECO:0000313" key="10">
    <source>
        <dbReference type="Proteomes" id="UP000325440"/>
    </source>
</evidence>
<evidence type="ECO:0000256" key="5">
    <source>
        <dbReference type="ARBA" id="ARBA00023136"/>
    </source>
</evidence>
<keyword evidence="4 7" id="KW-1133">Transmembrane helix</keyword>
<name>A0A5E4MVC8_9HEMI</name>
<sequence>MSFFSITKTRLNQVWHSFKIAFFNFVVNQNVSLERACDLLLEPLFKFVDNYTMILGRIMVILVVILTTFVVAIAYWIGLPYWWNNNKLLTVFLLIFGNWLLINVIFNYYMGVTTSPGFPTSNCLIFNDIVMCKKCDSPKPPRTHHCSVCNKCIIKMDHHCPWLNNCIGFYNHRYFFLYMVYTTLGSLFLITFGADILFKEVLYREEDPEGYPVKINTSLPKTDWILTFQDDYDNNILKHDRIAEWRFWCIVVITLITSGVFIALAFLTIWHGLLISCGETSIEGHINKFETEKLSAINFKYVNVYDYGIKINWILFLGLHSGRSWRHILLPSTHKPIGNGFIWPTKNDIIEVFYYKPLKTLLKKIKNKSQTLEVI</sequence>
<comment type="similarity">
    <text evidence="7">Belongs to the DHHC palmitoyltransferase family.</text>
</comment>